<dbReference type="Gene3D" id="3.90.1200.10">
    <property type="match status" value="1"/>
</dbReference>
<dbReference type="RefSeq" id="WP_280652972.1">
    <property type="nucleotide sequence ID" value="NZ_JANQDH010000005.1"/>
</dbReference>
<organism evidence="2 3">
    <name type="scientific">Chrysosporum bergii ANA360D</name>
    <dbReference type="NCBI Taxonomy" id="617107"/>
    <lineage>
        <taxon>Bacteria</taxon>
        <taxon>Bacillati</taxon>
        <taxon>Cyanobacteriota</taxon>
        <taxon>Cyanophyceae</taxon>
        <taxon>Nostocales</taxon>
        <taxon>Nodulariaceae</taxon>
        <taxon>Chrysosporum</taxon>
    </lineage>
</organism>
<dbReference type="AlphaFoldDB" id="A0AA43GND4"/>
<sequence>MTQEINLTTIAEQFTAQGQVINIQSLGNGNINDTFLVILGLAQPKHFVKHFVLQRINTQVFRQPQLVMENMRILTNHIGDRLQRNPAPRRWEVPRVLLTTDGQDLWQDDYGGYWRAISFVENAESFDNLPHSSSAVEVGYALGMFHNLISDLPPAQLADTLPGFHITPVYVQEYQQILATAKPRSCPEVNYCLEFCLSQLPSGFVNILEDAKATGKLPLRLMHGDPKINNVLFDTATQKAVSLIDLDTVKPGLVHYDIGDCLRSGCNLAGEDAQQWEKVYFDTDLCQGILQGYLDVAQAFFTDNDYAYIYPAIALIAFELGLRFFTDYLAGNVYFKVKYPEHNLARALVQFKLTQSIQAQQTRINQIVQDLIRT</sequence>
<dbReference type="PANTHER" id="PTHR21064:SF5">
    <property type="entry name" value="SLR1880 PROTEIN"/>
    <property type="match status" value="1"/>
</dbReference>
<dbReference type="Proteomes" id="UP001159387">
    <property type="component" value="Unassembled WGS sequence"/>
</dbReference>
<dbReference type="InterPro" id="IPR011009">
    <property type="entry name" value="Kinase-like_dom_sf"/>
</dbReference>
<dbReference type="EMBL" id="JANQDH010000005">
    <property type="protein sequence ID" value="MDH6058951.1"/>
    <property type="molecule type" value="Genomic_DNA"/>
</dbReference>
<proteinExistence type="predicted"/>
<dbReference type="SUPFAM" id="SSF56112">
    <property type="entry name" value="Protein kinase-like (PK-like)"/>
    <property type="match status" value="1"/>
</dbReference>
<comment type="caution">
    <text evidence="2">The sequence shown here is derived from an EMBL/GenBank/DDBJ whole genome shotgun (WGS) entry which is preliminary data.</text>
</comment>
<accession>A0AA43GND4</accession>
<dbReference type="InterPro" id="IPR002575">
    <property type="entry name" value="Aminoglycoside_PTrfase"/>
</dbReference>
<evidence type="ECO:0000313" key="3">
    <source>
        <dbReference type="Proteomes" id="UP001159387"/>
    </source>
</evidence>
<dbReference type="Pfam" id="PF01636">
    <property type="entry name" value="APH"/>
    <property type="match status" value="1"/>
</dbReference>
<dbReference type="PANTHER" id="PTHR21064">
    <property type="entry name" value="AMINOGLYCOSIDE PHOSPHOTRANSFERASE DOMAIN-CONTAINING PROTEIN-RELATED"/>
    <property type="match status" value="1"/>
</dbReference>
<gene>
    <name evidence="2" type="ORF">NWP17_00565</name>
</gene>
<name>A0AA43GND4_9CYAN</name>
<protein>
    <submittedName>
        <fullName evidence="2">Aminoglycoside phosphotransferase family protein</fullName>
    </submittedName>
</protein>
<evidence type="ECO:0000259" key="1">
    <source>
        <dbReference type="Pfam" id="PF01636"/>
    </source>
</evidence>
<dbReference type="InterPro" id="IPR050249">
    <property type="entry name" value="Pseudomonas-type_ThrB"/>
</dbReference>
<keyword evidence="3" id="KW-1185">Reference proteome</keyword>
<evidence type="ECO:0000313" key="2">
    <source>
        <dbReference type="EMBL" id="MDH6058951.1"/>
    </source>
</evidence>
<feature type="domain" description="Aminoglycoside phosphotransferase" evidence="1">
    <location>
        <begin position="23"/>
        <end position="270"/>
    </location>
</feature>
<reference evidence="2 3" key="1">
    <citation type="journal article" date="2023" name="J. Phycol.">
        <title>Chrysosporum ovalisporum is synonymous with the true-branching cyanobacterium Umezakia natans (Nostocales/Aphanizomenonaceae).</title>
        <authorList>
            <person name="McGregor G.B."/>
            <person name="Sendall B.C."/>
            <person name="Niiyama Y."/>
            <person name="Tuji A."/>
            <person name="Willis A."/>
        </authorList>
    </citation>
    <scope>NUCLEOTIDE SEQUENCE [LARGE SCALE GENOMIC DNA]</scope>
    <source>
        <strain evidence="2 3">ANA360D</strain>
    </source>
</reference>